<protein>
    <submittedName>
        <fullName evidence="3">DUF454 domain-containing protein</fullName>
    </submittedName>
</protein>
<feature type="transmembrane region" description="Helical" evidence="2">
    <location>
        <begin position="135"/>
        <end position="152"/>
    </location>
</feature>
<dbReference type="PANTHER" id="PTHR35813:SF1">
    <property type="entry name" value="INNER MEMBRANE PROTEIN YBAN"/>
    <property type="match status" value="1"/>
</dbReference>
<organism evidence="3 4">
    <name type="scientific">Cupriavidus campinensis</name>
    <dbReference type="NCBI Taxonomy" id="151783"/>
    <lineage>
        <taxon>Bacteria</taxon>
        <taxon>Pseudomonadati</taxon>
        <taxon>Pseudomonadota</taxon>
        <taxon>Betaproteobacteria</taxon>
        <taxon>Burkholderiales</taxon>
        <taxon>Burkholderiaceae</taxon>
        <taxon>Cupriavidus</taxon>
    </lineage>
</organism>
<feature type="transmembrane region" description="Helical" evidence="2">
    <location>
        <begin position="42"/>
        <end position="64"/>
    </location>
</feature>
<dbReference type="EMBL" id="VCIZ01000009">
    <property type="protein sequence ID" value="TSP11629.1"/>
    <property type="molecule type" value="Genomic_DNA"/>
</dbReference>
<feature type="transmembrane region" description="Helical" evidence="2">
    <location>
        <begin position="109"/>
        <end position="129"/>
    </location>
</feature>
<feature type="compositionally biased region" description="Basic and acidic residues" evidence="1">
    <location>
        <begin position="12"/>
        <end position="22"/>
    </location>
</feature>
<evidence type="ECO:0000313" key="3">
    <source>
        <dbReference type="EMBL" id="TSP11629.1"/>
    </source>
</evidence>
<name>A0ABY3EL94_9BURK</name>
<evidence type="ECO:0000256" key="2">
    <source>
        <dbReference type="SAM" id="Phobius"/>
    </source>
</evidence>
<keyword evidence="2" id="KW-0812">Transmembrane</keyword>
<dbReference type="PANTHER" id="PTHR35813">
    <property type="entry name" value="INNER MEMBRANE PROTEIN YBAN"/>
    <property type="match status" value="1"/>
</dbReference>
<keyword evidence="4" id="KW-1185">Reference proteome</keyword>
<evidence type="ECO:0000313" key="4">
    <source>
        <dbReference type="Proteomes" id="UP000318943"/>
    </source>
</evidence>
<evidence type="ECO:0000256" key="1">
    <source>
        <dbReference type="SAM" id="MobiDB-lite"/>
    </source>
</evidence>
<sequence>MVPFGLPLQPTDSERPAGDTRRPRSPGNVSDALTHRERVIRAFWVTCGVVSLVLGFIGIFLPLLPTTPFVLLAAACFARGSERFHDWLVSHPRFGPLVRDWQTHRSIPLRAKCLALSMMWISMGTTAWLLRGRPVSSLTLLAVGAAVTIWMVRLPTRPRGGYGEAGGESPQPPRSSQ</sequence>
<dbReference type="InterPro" id="IPR007401">
    <property type="entry name" value="DUF454"/>
</dbReference>
<reference evidence="3 4" key="1">
    <citation type="submission" date="2019-05" db="EMBL/GenBank/DDBJ databases">
        <title>Whole genome sequence analysis of Cupriavidus campinensis S14E4C strain.</title>
        <authorList>
            <person name="Abbaszade G."/>
            <person name="Szabo A."/>
            <person name="Toumi M."/>
            <person name="Toth E."/>
        </authorList>
    </citation>
    <scope>NUCLEOTIDE SEQUENCE [LARGE SCALE GENOMIC DNA]</scope>
    <source>
        <strain evidence="3 4">S14E4C</strain>
    </source>
</reference>
<feature type="region of interest" description="Disordered" evidence="1">
    <location>
        <begin position="1"/>
        <end position="30"/>
    </location>
</feature>
<keyword evidence="2" id="KW-0472">Membrane</keyword>
<comment type="caution">
    <text evidence="3">The sequence shown here is derived from an EMBL/GenBank/DDBJ whole genome shotgun (WGS) entry which is preliminary data.</text>
</comment>
<proteinExistence type="predicted"/>
<keyword evidence="2" id="KW-1133">Transmembrane helix</keyword>
<gene>
    <name evidence="3" type="ORF">FGG12_16180</name>
</gene>
<accession>A0ABY3EL94</accession>
<dbReference type="Pfam" id="PF04304">
    <property type="entry name" value="DUF454"/>
    <property type="match status" value="1"/>
</dbReference>
<dbReference type="Proteomes" id="UP000318943">
    <property type="component" value="Unassembled WGS sequence"/>
</dbReference>